<dbReference type="RefSeq" id="WP_136334305.1">
    <property type="nucleotide sequence ID" value="NZ_QXMP01000007.1"/>
</dbReference>
<dbReference type="CDD" id="cd09988">
    <property type="entry name" value="Formimidoylglutamase"/>
    <property type="match status" value="1"/>
</dbReference>
<reference evidence="2 3" key="1">
    <citation type="submission" date="2019-04" db="EMBL/GenBank/DDBJ databases">
        <title>Draft genome sequence of Robertkochia marina CC-AMO-30D.</title>
        <authorList>
            <person name="Hameed A."/>
            <person name="Lin S.-Y."/>
            <person name="Shahina M."/>
            <person name="Lai W.-A."/>
            <person name="Young C.-C."/>
        </authorList>
    </citation>
    <scope>NUCLEOTIDE SEQUENCE [LARGE SCALE GENOMIC DNA]</scope>
    <source>
        <strain evidence="2 3">CC-AMO-30D</strain>
    </source>
</reference>
<dbReference type="GO" id="GO:0046872">
    <property type="term" value="F:metal ion binding"/>
    <property type="evidence" value="ECO:0007669"/>
    <property type="project" value="InterPro"/>
</dbReference>
<evidence type="ECO:0000313" key="2">
    <source>
        <dbReference type="EMBL" id="THD68815.1"/>
    </source>
</evidence>
<proteinExistence type="inferred from homology"/>
<dbReference type="OrthoDB" id="931936at2"/>
<comment type="similarity">
    <text evidence="1">Belongs to the arginase family.</text>
</comment>
<dbReference type="EMBL" id="SSMC01000001">
    <property type="protein sequence ID" value="THD68815.1"/>
    <property type="molecule type" value="Genomic_DNA"/>
</dbReference>
<comment type="caution">
    <text evidence="2">The sequence shown here is derived from an EMBL/GenBank/DDBJ whole genome shotgun (WGS) entry which is preliminary data.</text>
</comment>
<accession>A0A4S3M2C0</accession>
<dbReference type="Gene3D" id="3.40.800.10">
    <property type="entry name" value="Ureohydrolase domain"/>
    <property type="match status" value="1"/>
</dbReference>
<evidence type="ECO:0000256" key="1">
    <source>
        <dbReference type="PROSITE-ProRule" id="PRU00742"/>
    </source>
</evidence>
<dbReference type="SUPFAM" id="SSF52768">
    <property type="entry name" value="Arginase/deacetylase"/>
    <property type="match status" value="1"/>
</dbReference>
<sequence>MNTDFLSPVESVVLAHNELLPSQAIGNSIEIHSEKDGLPDLEGVKMAIIGVNEFRNAKVQKHDHLKIKEFRKQFYQLFMGNWAHKVVDLGDIHPGETVEDTYFALSNIVSTLLKQHILPVVIGGSQDLTYAMYRAYDDMEQMVNLVSVDSKFDFGEAEDLISSESYLSKIIVNPPNNLFNFSNIGFQTYCNAQEEIDLMDRLFFDAYRLGEVIADVTVVEPVFRDADLVSVDLTAVRAADLGSLPHCNPNGFDGREICAIARYAGISDKLSAFGLFECEASPQGAQLAAQLIWYFIEGVNIRKNDYPFASIENFTKYIVPIDDFDIHFFKSNISGRWWIEVPKNDDPYNNVERQTLLPCTQEEYLRASEGVVPERWWKACKKMLV</sequence>
<dbReference type="Proteomes" id="UP000305939">
    <property type="component" value="Unassembled WGS sequence"/>
</dbReference>
<protein>
    <submittedName>
        <fullName evidence="2">Arginase</fullName>
    </submittedName>
</protein>
<keyword evidence="3" id="KW-1185">Reference proteome</keyword>
<dbReference type="Pfam" id="PF00491">
    <property type="entry name" value="Arginase"/>
    <property type="match status" value="1"/>
</dbReference>
<dbReference type="GO" id="GO:0016813">
    <property type="term" value="F:hydrolase activity, acting on carbon-nitrogen (but not peptide) bonds, in linear amidines"/>
    <property type="evidence" value="ECO:0007669"/>
    <property type="project" value="UniProtKB-ARBA"/>
</dbReference>
<name>A0A4S3M2C0_9FLAO</name>
<dbReference type="AlphaFoldDB" id="A0A4S3M2C0"/>
<gene>
    <name evidence="2" type="ORF">E7Z59_00355</name>
</gene>
<evidence type="ECO:0000313" key="3">
    <source>
        <dbReference type="Proteomes" id="UP000305939"/>
    </source>
</evidence>
<dbReference type="InterPro" id="IPR006035">
    <property type="entry name" value="Ureohydrolase"/>
</dbReference>
<organism evidence="2 3">
    <name type="scientific">Robertkochia marina</name>
    <dbReference type="NCBI Taxonomy" id="1227945"/>
    <lineage>
        <taxon>Bacteria</taxon>
        <taxon>Pseudomonadati</taxon>
        <taxon>Bacteroidota</taxon>
        <taxon>Flavobacteriia</taxon>
        <taxon>Flavobacteriales</taxon>
        <taxon>Flavobacteriaceae</taxon>
        <taxon>Robertkochia</taxon>
    </lineage>
</organism>
<dbReference type="PROSITE" id="PS51409">
    <property type="entry name" value="ARGINASE_2"/>
    <property type="match status" value="1"/>
</dbReference>
<dbReference type="InterPro" id="IPR023696">
    <property type="entry name" value="Ureohydrolase_dom_sf"/>
</dbReference>